<protein>
    <submittedName>
        <fullName evidence="1">Uncharacterized protein</fullName>
    </submittedName>
</protein>
<reference evidence="1 2" key="1">
    <citation type="submission" date="2015-07" db="EMBL/GenBank/DDBJ databases">
        <title>The genome of Eufriesea mexicana.</title>
        <authorList>
            <person name="Pan H."/>
            <person name="Kapheim K."/>
        </authorList>
    </citation>
    <scope>NUCLEOTIDE SEQUENCE [LARGE SCALE GENOMIC DNA]</scope>
    <source>
        <strain evidence="1">0111107269</strain>
        <tissue evidence="1">Whole body</tissue>
    </source>
</reference>
<dbReference type="EMBL" id="KQ773173">
    <property type="protein sequence ID" value="OAD52418.1"/>
    <property type="molecule type" value="Genomic_DNA"/>
</dbReference>
<evidence type="ECO:0000313" key="2">
    <source>
        <dbReference type="Proteomes" id="UP000250275"/>
    </source>
</evidence>
<gene>
    <name evidence="1" type="ORF">WN48_01695</name>
</gene>
<proteinExistence type="predicted"/>
<dbReference type="AlphaFoldDB" id="A0A310S7I6"/>
<name>A0A310S7I6_9HYME</name>
<sequence length="57" mass="6570">MKHEIEALRNIERPYHLPLSYITEPEGNLDIINFSLREALDSVPYYDGTNMSVLSFG</sequence>
<evidence type="ECO:0000313" key="1">
    <source>
        <dbReference type="EMBL" id="OAD52418.1"/>
    </source>
</evidence>
<organism evidence="1 2">
    <name type="scientific">Eufriesea mexicana</name>
    <dbReference type="NCBI Taxonomy" id="516756"/>
    <lineage>
        <taxon>Eukaryota</taxon>
        <taxon>Metazoa</taxon>
        <taxon>Ecdysozoa</taxon>
        <taxon>Arthropoda</taxon>
        <taxon>Hexapoda</taxon>
        <taxon>Insecta</taxon>
        <taxon>Pterygota</taxon>
        <taxon>Neoptera</taxon>
        <taxon>Endopterygota</taxon>
        <taxon>Hymenoptera</taxon>
        <taxon>Apocrita</taxon>
        <taxon>Aculeata</taxon>
        <taxon>Apoidea</taxon>
        <taxon>Anthophila</taxon>
        <taxon>Apidae</taxon>
        <taxon>Eufriesea</taxon>
    </lineage>
</organism>
<keyword evidence="2" id="KW-1185">Reference proteome</keyword>
<dbReference type="Proteomes" id="UP000250275">
    <property type="component" value="Unassembled WGS sequence"/>
</dbReference>
<accession>A0A310S7I6</accession>